<evidence type="ECO:0000313" key="5">
    <source>
        <dbReference type="EMBL" id="MDB1125807.1"/>
    </source>
</evidence>
<dbReference type="InterPro" id="IPR033414">
    <property type="entry name" value="Sensor_dom"/>
</dbReference>
<dbReference type="Gene3D" id="3.30.565.10">
    <property type="entry name" value="Histidine kinase-like ATPase, C-terminal domain"/>
    <property type="match status" value="1"/>
</dbReference>
<dbReference type="InterPro" id="IPR003594">
    <property type="entry name" value="HATPase_dom"/>
</dbReference>
<dbReference type="PRINTS" id="PR00344">
    <property type="entry name" value="BCTRLSENSOR"/>
</dbReference>
<dbReference type="InterPro" id="IPR005467">
    <property type="entry name" value="His_kinase_dom"/>
</dbReference>
<proteinExistence type="predicted"/>
<keyword evidence="6" id="KW-1185">Reference proteome</keyword>
<keyword evidence="5" id="KW-0067">ATP-binding</keyword>
<sequence length="650" mass="73680">MGKLKEVSDIIGSPMRSRIGRRIILIMVLISSTVTLTATTLQLAWDYSREVTAVESRHNEIETIHVPLLAASLWEFDLKLLQQKLEGLINLPRINYLEVRSANELFYAGKPVKNRPIVDEYLIVYQSSYHEEPEVLGTLRVESDEQEIYDYLLEQFLITLAINAFKTLIVCFVIMIVIHESINKRIFSIGKYLQKYNPRHPSKPLHLSSKKIITQASDELSELGNETNKITTRLTLLYNNIRYEQERFSDFANVASDWLWETDGDDVLIYASIEMRQSLGIDEFSRVHFRDLPVLRNARTLLSNIEKKQSFSFCQETVVINGSAHYLLFQAIANYKDGEFISYRGTTIDITVLQQAQIELEELNNNLERKVAERTHDLESSMYQLQRTQQQLIESEKLAALGGLVSGVAHEVNTPLGISVTAASIIKESIDDLNQRFDNNTLTTTQFSDLMKRLGDSNSMLESNLNRAARLIKDFKQTAVDQVSESRIQFSIYQVLSSLLASLHPETRKVPVEPQLLGDTELVMNSLPGVLTQIVSNLVLNSVNHAFSTQSTPEISISFVEDGEEVVFVYRDNGAGIDKALHQKIFEPFFTSKRGKGGSGLGLYLVFNLIQHKMKGTLKFDSELGQGVQLTFRLPRQLQNSEDDSSDAQV</sequence>
<dbReference type="PANTHER" id="PTHR43065:SF42">
    <property type="entry name" value="TWO-COMPONENT SENSOR PPRA"/>
    <property type="match status" value="1"/>
</dbReference>
<name>A0ABT4YWN4_9VIBR</name>
<dbReference type="InterPro" id="IPR035965">
    <property type="entry name" value="PAS-like_dom_sf"/>
</dbReference>
<keyword evidence="5" id="KW-0547">Nucleotide-binding</keyword>
<dbReference type="EC" id="2.7.13.3" evidence="2"/>
<gene>
    <name evidence="5" type="ORF">PGX00_19940</name>
</gene>
<feature type="domain" description="Histidine kinase" evidence="4">
    <location>
        <begin position="407"/>
        <end position="638"/>
    </location>
</feature>
<comment type="caution">
    <text evidence="5">The sequence shown here is derived from an EMBL/GenBank/DDBJ whole genome shotgun (WGS) entry which is preliminary data.</text>
</comment>
<dbReference type="Proteomes" id="UP001210678">
    <property type="component" value="Unassembled WGS sequence"/>
</dbReference>
<dbReference type="SUPFAM" id="SSF55785">
    <property type="entry name" value="PYP-like sensor domain (PAS domain)"/>
    <property type="match status" value="1"/>
</dbReference>
<dbReference type="Gene3D" id="1.10.287.130">
    <property type="match status" value="1"/>
</dbReference>
<dbReference type="Pfam" id="PF02518">
    <property type="entry name" value="HATPase_c"/>
    <property type="match status" value="1"/>
</dbReference>
<evidence type="ECO:0000259" key="4">
    <source>
        <dbReference type="PROSITE" id="PS50109"/>
    </source>
</evidence>
<organism evidence="5 6">
    <name type="scientific">Vibrio algarum</name>
    <dbReference type="NCBI Taxonomy" id="3020714"/>
    <lineage>
        <taxon>Bacteria</taxon>
        <taxon>Pseudomonadati</taxon>
        <taxon>Pseudomonadota</taxon>
        <taxon>Gammaproteobacteria</taxon>
        <taxon>Vibrionales</taxon>
        <taxon>Vibrionaceae</taxon>
        <taxon>Vibrio</taxon>
    </lineage>
</organism>
<evidence type="ECO:0000256" key="3">
    <source>
        <dbReference type="SAM" id="Phobius"/>
    </source>
</evidence>
<dbReference type="PANTHER" id="PTHR43065">
    <property type="entry name" value="SENSOR HISTIDINE KINASE"/>
    <property type="match status" value="1"/>
</dbReference>
<dbReference type="CDD" id="cd00075">
    <property type="entry name" value="HATPase"/>
    <property type="match status" value="1"/>
</dbReference>
<keyword evidence="3" id="KW-0472">Membrane</keyword>
<accession>A0ABT4YWN4</accession>
<dbReference type="GO" id="GO:0005524">
    <property type="term" value="F:ATP binding"/>
    <property type="evidence" value="ECO:0007669"/>
    <property type="project" value="UniProtKB-KW"/>
</dbReference>
<dbReference type="PROSITE" id="PS50109">
    <property type="entry name" value="HIS_KIN"/>
    <property type="match status" value="1"/>
</dbReference>
<protein>
    <recommendedName>
        <fullName evidence="2">histidine kinase</fullName>
        <ecNumber evidence="2">2.7.13.3</ecNumber>
    </recommendedName>
</protein>
<evidence type="ECO:0000256" key="2">
    <source>
        <dbReference type="ARBA" id="ARBA00012438"/>
    </source>
</evidence>
<dbReference type="Pfam" id="PF17149">
    <property type="entry name" value="CHASE5"/>
    <property type="match status" value="1"/>
</dbReference>
<evidence type="ECO:0000256" key="1">
    <source>
        <dbReference type="ARBA" id="ARBA00000085"/>
    </source>
</evidence>
<keyword evidence="3" id="KW-0812">Transmembrane</keyword>
<dbReference type="InterPro" id="IPR004358">
    <property type="entry name" value="Sig_transdc_His_kin-like_C"/>
</dbReference>
<feature type="transmembrane region" description="Helical" evidence="3">
    <location>
        <begin position="23"/>
        <end position="45"/>
    </location>
</feature>
<dbReference type="EMBL" id="JAQLOI010000003">
    <property type="protein sequence ID" value="MDB1125807.1"/>
    <property type="molecule type" value="Genomic_DNA"/>
</dbReference>
<keyword evidence="3" id="KW-1133">Transmembrane helix</keyword>
<feature type="transmembrane region" description="Helical" evidence="3">
    <location>
        <begin position="156"/>
        <end position="178"/>
    </location>
</feature>
<evidence type="ECO:0000313" key="6">
    <source>
        <dbReference type="Proteomes" id="UP001210678"/>
    </source>
</evidence>
<comment type="catalytic activity">
    <reaction evidence="1">
        <text>ATP + protein L-histidine = ADP + protein N-phospho-L-histidine.</text>
        <dbReference type="EC" id="2.7.13.3"/>
    </reaction>
</comment>
<dbReference type="RefSeq" id="WP_272139850.1">
    <property type="nucleotide sequence ID" value="NZ_JAQLOI010000003.1"/>
</dbReference>
<dbReference type="InterPro" id="IPR036890">
    <property type="entry name" value="HATPase_C_sf"/>
</dbReference>
<dbReference type="SMART" id="SM00387">
    <property type="entry name" value="HATPase_c"/>
    <property type="match status" value="1"/>
</dbReference>
<reference evidence="5 6" key="1">
    <citation type="submission" date="2023-01" db="EMBL/GenBank/DDBJ databases">
        <title>Vibrio sp. KJ40-1 sp.nov, isolated from marine algae.</title>
        <authorList>
            <person name="Butt M."/>
            <person name="Kim J.M.J."/>
            <person name="Jeon C.O.C."/>
        </authorList>
    </citation>
    <scope>NUCLEOTIDE SEQUENCE [LARGE SCALE GENOMIC DNA]</scope>
    <source>
        <strain evidence="5 6">KJ40-1</strain>
    </source>
</reference>
<dbReference type="SUPFAM" id="SSF55874">
    <property type="entry name" value="ATPase domain of HSP90 chaperone/DNA topoisomerase II/histidine kinase"/>
    <property type="match status" value="1"/>
</dbReference>